<evidence type="ECO:0000256" key="2">
    <source>
        <dbReference type="ARBA" id="ARBA00007118"/>
    </source>
</evidence>
<dbReference type="OMA" id="GANHQPW"/>
<evidence type="ECO:0000313" key="8">
    <source>
        <dbReference type="EMBL" id="EEB18288.1"/>
    </source>
</evidence>
<dbReference type="FunFam" id="3.40.109.10:FF:000004">
    <property type="entry name" value="Iodotyrosine deiodinase 1"/>
    <property type="match status" value="1"/>
</dbReference>
<comment type="similarity">
    <text evidence="2">Belongs to the nitroreductase family.</text>
</comment>
<dbReference type="KEGG" id="phu:Phum_PHUM509030"/>
<dbReference type="SUPFAM" id="SSF55469">
    <property type="entry name" value="FMN-dependent nitroreductase-like"/>
    <property type="match status" value="1"/>
</dbReference>
<dbReference type="Proteomes" id="UP000009046">
    <property type="component" value="Unassembled WGS sequence"/>
</dbReference>
<dbReference type="GO" id="GO:0006570">
    <property type="term" value="P:tyrosine metabolic process"/>
    <property type="evidence" value="ECO:0007669"/>
    <property type="project" value="TreeGrafter"/>
</dbReference>
<comment type="cofactor">
    <cofactor evidence="1">
        <name>FMN</name>
        <dbReference type="ChEBI" id="CHEBI:58210"/>
    </cofactor>
</comment>
<organism>
    <name type="scientific">Pediculus humanus subsp. corporis</name>
    <name type="common">Body louse</name>
    <dbReference type="NCBI Taxonomy" id="121224"/>
    <lineage>
        <taxon>Eukaryota</taxon>
        <taxon>Metazoa</taxon>
        <taxon>Ecdysozoa</taxon>
        <taxon>Arthropoda</taxon>
        <taxon>Hexapoda</taxon>
        <taxon>Insecta</taxon>
        <taxon>Pterygota</taxon>
        <taxon>Neoptera</taxon>
        <taxon>Paraneoptera</taxon>
        <taxon>Psocodea</taxon>
        <taxon>Troctomorpha</taxon>
        <taxon>Phthiraptera</taxon>
        <taxon>Anoplura</taxon>
        <taxon>Pediculidae</taxon>
        <taxon>Pediculus</taxon>
    </lineage>
</organism>
<dbReference type="EnsemblMetazoa" id="PHUM509030-RA">
    <property type="protein sequence ID" value="PHUM509030-PA"/>
    <property type="gene ID" value="PHUM509030"/>
</dbReference>
<dbReference type="InterPro" id="IPR029479">
    <property type="entry name" value="Nitroreductase"/>
</dbReference>
<gene>
    <name evidence="9" type="primary">8233045</name>
    <name evidence="8" type="ORF">Phum_PHUM509030</name>
</gene>
<dbReference type="GO" id="GO:0032553">
    <property type="term" value="F:ribonucleotide binding"/>
    <property type="evidence" value="ECO:0007669"/>
    <property type="project" value="UniProtKB-ARBA"/>
</dbReference>
<dbReference type="GeneID" id="8233045"/>
<evidence type="ECO:0000313" key="9">
    <source>
        <dbReference type="EnsemblMetazoa" id="PHUM509030-PA"/>
    </source>
</evidence>
<dbReference type="GO" id="GO:0140616">
    <property type="term" value="F:iodotyrosine deiodinase activity"/>
    <property type="evidence" value="ECO:0007669"/>
    <property type="project" value="UniProtKB-ARBA"/>
</dbReference>
<keyword evidence="6" id="KW-0812">Transmembrane</keyword>
<accession>E0VY32</accession>
<dbReference type="PANTHER" id="PTHR23026:SF90">
    <property type="entry name" value="IODOTYROSINE DEIODINASE 1"/>
    <property type="match status" value="1"/>
</dbReference>
<dbReference type="HOGENOM" id="CLU_070764_1_0_1"/>
<dbReference type="InterPro" id="IPR000415">
    <property type="entry name" value="Nitroreductase-like"/>
</dbReference>
<dbReference type="PANTHER" id="PTHR23026">
    <property type="entry name" value="NADPH NITROREDUCTASE"/>
    <property type="match status" value="1"/>
</dbReference>
<reference evidence="8" key="2">
    <citation type="submission" date="2007-04" db="EMBL/GenBank/DDBJ databases">
        <title>The genome of the human body louse.</title>
        <authorList>
            <consortium name="The Human Body Louse Genome Consortium"/>
            <person name="Kirkness E."/>
            <person name="Walenz B."/>
            <person name="Hass B."/>
            <person name="Bruggner R."/>
            <person name="Strausberg R."/>
        </authorList>
    </citation>
    <scope>NUCLEOTIDE SEQUENCE</scope>
    <source>
        <strain evidence="8">USDA</strain>
    </source>
</reference>
<evidence type="ECO:0000313" key="10">
    <source>
        <dbReference type="Proteomes" id="UP000009046"/>
    </source>
</evidence>
<feature type="transmembrane region" description="Helical" evidence="6">
    <location>
        <begin position="12"/>
        <end position="30"/>
    </location>
</feature>
<sequence>MSKFDKFVIDNWSNIFVCAFLCFLSFTLFNRGSKNKNDVKIDEKMKRMNHERDGIHDEGEDDFDEKEFDGEKYVQSSLPENLQHVPYKFNKLPMEESLKRSLNFYNLMNERRTIRHFSKEMISPEIIRNIIKTAGTSPSGAHTEPWTYVTVSDPLMKLKIREIVEEEEKINYEKRMGIQWTTDLKPLKTNWIKEYLTDAPYLILVFKQIYSYKNDGTKKIHYYNEISVSIAAGFLLAAIHNAGLVSLTSTPLNCGPALRNLLGRPTYEKLTLLLPVGYPSENALVPDLKRKSLDEILVEI</sequence>
<dbReference type="eggNOG" id="KOG3936">
    <property type="taxonomic scope" value="Eukaryota"/>
</dbReference>
<evidence type="ECO:0000256" key="5">
    <source>
        <dbReference type="ARBA" id="ARBA00023002"/>
    </source>
</evidence>
<proteinExistence type="inferred from homology"/>
<dbReference type="GO" id="GO:0005886">
    <property type="term" value="C:plasma membrane"/>
    <property type="evidence" value="ECO:0007669"/>
    <property type="project" value="TreeGrafter"/>
</dbReference>
<dbReference type="RefSeq" id="XP_002431026.1">
    <property type="nucleotide sequence ID" value="XM_002430981.1"/>
</dbReference>
<evidence type="ECO:0000256" key="1">
    <source>
        <dbReference type="ARBA" id="ARBA00001917"/>
    </source>
</evidence>
<dbReference type="EMBL" id="DS235843">
    <property type="protein sequence ID" value="EEB18288.1"/>
    <property type="molecule type" value="Genomic_DNA"/>
</dbReference>
<dbReference type="InterPro" id="IPR050627">
    <property type="entry name" value="Nitroreductase/BluB"/>
</dbReference>
<keyword evidence="6" id="KW-0472">Membrane</keyword>
<dbReference type="CDD" id="cd02144">
    <property type="entry name" value="iodotyrosine_dehalogenase"/>
    <property type="match status" value="1"/>
</dbReference>
<evidence type="ECO:0000256" key="3">
    <source>
        <dbReference type="ARBA" id="ARBA00022630"/>
    </source>
</evidence>
<keyword evidence="3" id="KW-0285">Flavoprotein</keyword>
<name>E0VY32_PEDHC</name>
<protein>
    <submittedName>
        <fullName evidence="8">Iodotyrosine dehalogenase 1, putative</fullName>
    </submittedName>
</protein>
<dbReference type="VEuPathDB" id="VectorBase:PHUM509030"/>
<dbReference type="EMBL" id="AAZO01006194">
    <property type="status" value="NOT_ANNOTATED_CDS"/>
    <property type="molecule type" value="Genomic_DNA"/>
</dbReference>
<evidence type="ECO:0000256" key="4">
    <source>
        <dbReference type="ARBA" id="ARBA00022643"/>
    </source>
</evidence>
<keyword evidence="5" id="KW-0560">Oxidoreductase</keyword>
<evidence type="ECO:0000256" key="6">
    <source>
        <dbReference type="SAM" id="Phobius"/>
    </source>
</evidence>
<dbReference type="STRING" id="121224.E0VY32"/>
<reference evidence="9" key="3">
    <citation type="submission" date="2020-05" db="UniProtKB">
        <authorList>
            <consortium name="EnsemblMetazoa"/>
        </authorList>
    </citation>
    <scope>IDENTIFICATION</scope>
    <source>
        <strain evidence="9">USDA</strain>
    </source>
</reference>
<reference evidence="8" key="1">
    <citation type="submission" date="2007-04" db="EMBL/GenBank/DDBJ databases">
        <title>Annotation of Pediculus humanus corporis strain USDA.</title>
        <authorList>
            <person name="Kirkness E."/>
            <person name="Hannick L."/>
            <person name="Hass B."/>
            <person name="Bruggner R."/>
            <person name="Lawson D."/>
            <person name="Bidwell S."/>
            <person name="Joardar V."/>
            <person name="Caler E."/>
            <person name="Walenz B."/>
            <person name="Inman J."/>
            <person name="Schobel S."/>
            <person name="Galinsky K."/>
            <person name="Amedeo P."/>
            <person name="Strausberg R."/>
        </authorList>
    </citation>
    <scope>NUCLEOTIDE SEQUENCE</scope>
    <source>
        <strain evidence="8">USDA</strain>
    </source>
</reference>
<dbReference type="AlphaFoldDB" id="E0VY32"/>
<dbReference type="CTD" id="8233045"/>
<keyword evidence="4" id="KW-0288">FMN</keyword>
<dbReference type="Gene3D" id="3.40.109.10">
    <property type="entry name" value="NADH Oxidase"/>
    <property type="match status" value="1"/>
</dbReference>
<dbReference type="Pfam" id="PF00881">
    <property type="entry name" value="Nitroreductase"/>
    <property type="match status" value="1"/>
</dbReference>
<dbReference type="OrthoDB" id="41362at2759"/>
<keyword evidence="6" id="KW-1133">Transmembrane helix</keyword>
<keyword evidence="10" id="KW-1185">Reference proteome</keyword>
<dbReference type="InParanoid" id="E0VY32"/>
<feature type="domain" description="Nitroreductase" evidence="7">
    <location>
        <begin position="110"/>
        <end position="278"/>
    </location>
</feature>
<evidence type="ECO:0000259" key="7">
    <source>
        <dbReference type="Pfam" id="PF00881"/>
    </source>
</evidence>